<feature type="domain" description="MULE transposase" evidence="3">
    <location>
        <begin position="326"/>
        <end position="374"/>
    </location>
</feature>
<comment type="caution">
    <text evidence="4">The sequence shown here is derived from an EMBL/GenBank/DDBJ whole genome shotgun (WGS) entry which is preliminary data.</text>
</comment>
<dbReference type="InterPro" id="IPR004332">
    <property type="entry name" value="Transposase_MuDR"/>
</dbReference>
<dbReference type="EMBL" id="BQNB010014012">
    <property type="protein sequence ID" value="GJT22931.1"/>
    <property type="molecule type" value="Genomic_DNA"/>
</dbReference>
<evidence type="ECO:0000313" key="4">
    <source>
        <dbReference type="EMBL" id="GJT22931.1"/>
    </source>
</evidence>
<evidence type="ECO:0000313" key="5">
    <source>
        <dbReference type="Proteomes" id="UP001151760"/>
    </source>
</evidence>
<sequence length="380" mass="42592">MTGLKFGLYNLDDFRNAPTLLVQRVFRDCTTLVTLNDVKEVFEGEGFFELHVMDALTCKCFLNAEGLREDNVDFNDSAEGLGDEHGNENGNDEGDVDDAEELVDEEHIIDQLDVNMEGFRFTVQSEDEGDIDPLRPVVNLNEDDLEVIDYDSFESDVGDDDVNSDRRKALRELKRKGKANGDGNIVNFFYVGQEFPNREEVKNRIRAHALETRRQITIVKNDNVRVRAKCLGIIPTLDDADMCSFGLSKSNGITIYEGGKKQLTKDKETKVASVKGIKEVLNPNTTVKLDVYGEEDQESTTRIFRRIYVCLGALKEGFKAGGRELLGLDGAFMKGQYPGQLITAVSVDGNNGIYPVAYGIVESESKDSWIWFLNCLGDEY</sequence>
<dbReference type="Pfam" id="PF03108">
    <property type="entry name" value="DBD_Tnp_Mut"/>
    <property type="match status" value="1"/>
</dbReference>
<evidence type="ECO:0000259" key="2">
    <source>
        <dbReference type="Pfam" id="PF03108"/>
    </source>
</evidence>
<dbReference type="Proteomes" id="UP001151760">
    <property type="component" value="Unassembled WGS sequence"/>
</dbReference>
<organism evidence="4 5">
    <name type="scientific">Tanacetum coccineum</name>
    <dbReference type="NCBI Taxonomy" id="301880"/>
    <lineage>
        <taxon>Eukaryota</taxon>
        <taxon>Viridiplantae</taxon>
        <taxon>Streptophyta</taxon>
        <taxon>Embryophyta</taxon>
        <taxon>Tracheophyta</taxon>
        <taxon>Spermatophyta</taxon>
        <taxon>Magnoliopsida</taxon>
        <taxon>eudicotyledons</taxon>
        <taxon>Gunneridae</taxon>
        <taxon>Pentapetalae</taxon>
        <taxon>asterids</taxon>
        <taxon>campanulids</taxon>
        <taxon>Asterales</taxon>
        <taxon>Asteraceae</taxon>
        <taxon>Asteroideae</taxon>
        <taxon>Anthemideae</taxon>
        <taxon>Anthemidinae</taxon>
        <taxon>Tanacetum</taxon>
    </lineage>
</organism>
<reference evidence="4" key="2">
    <citation type="submission" date="2022-01" db="EMBL/GenBank/DDBJ databases">
        <authorList>
            <person name="Yamashiro T."/>
            <person name="Shiraishi A."/>
            <person name="Satake H."/>
            <person name="Nakayama K."/>
        </authorList>
    </citation>
    <scope>NUCLEOTIDE SEQUENCE</scope>
</reference>
<proteinExistence type="predicted"/>
<keyword evidence="5" id="KW-1185">Reference proteome</keyword>
<feature type="domain" description="Transposase MuDR plant" evidence="2">
    <location>
        <begin position="191"/>
        <end position="232"/>
    </location>
</feature>
<dbReference type="Pfam" id="PF10551">
    <property type="entry name" value="MULE"/>
    <property type="match status" value="1"/>
</dbReference>
<name>A0ABQ5C7D3_9ASTR</name>
<dbReference type="InterPro" id="IPR018289">
    <property type="entry name" value="MULE_transposase_dom"/>
</dbReference>
<gene>
    <name evidence="4" type="ORF">Tco_0892868</name>
</gene>
<protein>
    <submittedName>
        <fullName evidence="4">O-fucosyltransferase family protein</fullName>
    </submittedName>
</protein>
<evidence type="ECO:0000259" key="3">
    <source>
        <dbReference type="Pfam" id="PF10551"/>
    </source>
</evidence>
<accession>A0ABQ5C7D3</accession>
<dbReference type="PANTHER" id="PTHR31973">
    <property type="entry name" value="POLYPROTEIN, PUTATIVE-RELATED"/>
    <property type="match status" value="1"/>
</dbReference>
<reference evidence="4" key="1">
    <citation type="journal article" date="2022" name="Int. J. Mol. Sci.">
        <title>Draft Genome of Tanacetum Coccineum: Genomic Comparison of Closely Related Tanacetum-Family Plants.</title>
        <authorList>
            <person name="Yamashiro T."/>
            <person name="Shiraishi A."/>
            <person name="Nakayama K."/>
            <person name="Satake H."/>
        </authorList>
    </citation>
    <scope>NUCLEOTIDE SEQUENCE</scope>
</reference>
<evidence type="ECO:0000256" key="1">
    <source>
        <dbReference type="SAM" id="MobiDB-lite"/>
    </source>
</evidence>
<dbReference type="PANTHER" id="PTHR31973:SF190">
    <property type="entry name" value="MULE TRANSPOSASE DOMAIN-CONTAINING PROTEIN"/>
    <property type="match status" value="1"/>
</dbReference>
<feature type="region of interest" description="Disordered" evidence="1">
    <location>
        <begin position="73"/>
        <end position="96"/>
    </location>
</feature>